<dbReference type="SUPFAM" id="SSF55729">
    <property type="entry name" value="Acyl-CoA N-acyltransferases (Nat)"/>
    <property type="match status" value="1"/>
</dbReference>
<evidence type="ECO:0000259" key="2">
    <source>
        <dbReference type="PROSITE" id="PS51186"/>
    </source>
</evidence>
<proteinExistence type="predicted"/>
<evidence type="ECO:0000313" key="3">
    <source>
        <dbReference type="EMBL" id="PZO97139.1"/>
    </source>
</evidence>
<dbReference type="Proteomes" id="UP000249451">
    <property type="component" value="Unassembled WGS sequence"/>
</dbReference>
<sequence>MKDHSAQQPGTGTTAGDTPAPHEVDTDLVAAAAGARRVPGLDFPLSRRTDPVSVRPGVRVVVRRVTGRLAESGRPEVSDVIGTLLSVDPLVVRPAPRKREPRAAAQEPVEIAAGSVVVLKTLSTKPVRNSDIRAVEEAIAQAFPGIENAWVEGWLCRAGDGITERSNTAVPLGPNAALQPVPVEGIKAFYAQHELPAALMVPDRIGRTAENLEGTRGPEILVMTRELDDLGEAPALSGDAGLVHPNFAGQALEIEVLDQPTEEWLSRYHFRGQPLPEHALELLRKRIDGTLGFAQVRIGGTLAAITRATITTTESERSFLGYSAVEVLPEFRRHGLATHLGRVLLHWGAQQGAAEAYLEVIESNTAGRGLYHELGFSEHHRHRSLQLD</sequence>
<dbReference type="InterPro" id="IPR000182">
    <property type="entry name" value="GNAT_dom"/>
</dbReference>
<dbReference type="InterPro" id="IPR016181">
    <property type="entry name" value="Acyl_CoA_acyltransferase"/>
</dbReference>
<dbReference type="Gene3D" id="3.40.630.30">
    <property type="match status" value="1"/>
</dbReference>
<evidence type="ECO:0000313" key="4">
    <source>
        <dbReference type="Proteomes" id="UP000249451"/>
    </source>
</evidence>
<dbReference type="PROSITE" id="PS51186">
    <property type="entry name" value="GNAT"/>
    <property type="match status" value="1"/>
</dbReference>
<feature type="domain" description="N-acetyltransferase" evidence="2">
    <location>
        <begin position="254"/>
        <end position="388"/>
    </location>
</feature>
<accession>A0A2W5AXA8</accession>
<dbReference type="EMBL" id="QFNY01000457">
    <property type="protein sequence ID" value="PZO97139.1"/>
    <property type="molecule type" value="Genomic_DNA"/>
</dbReference>
<dbReference type="GO" id="GO:0016747">
    <property type="term" value="F:acyltransferase activity, transferring groups other than amino-acyl groups"/>
    <property type="evidence" value="ECO:0007669"/>
    <property type="project" value="InterPro"/>
</dbReference>
<organism evidence="3 4">
    <name type="scientific">Corynebacterium urealyticum</name>
    <dbReference type="NCBI Taxonomy" id="43771"/>
    <lineage>
        <taxon>Bacteria</taxon>
        <taxon>Bacillati</taxon>
        <taxon>Actinomycetota</taxon>
        <taxon>Actinomycetes</taxon>
        <taxon>Mycobacteriales</taxon>
        <taxon>Corynebacteriaceae</taxon>
        <taxon>Corynebacterium</taxon>
    </lineage>
</organism>
<reference evidence="3 4" key="1">
    <citation type="submission" date="2017-11" db="EMBL/GenBank/DDBJ databases">
        <title>Infants hospitalized years apart are colonized by the same room-sourced microbial strains.</title>
        <authorList>
            <person name="Brooks B."/>
            <person name="Olm M.R."/>
            <person name="Firek B.A."/>
            <person name="Baker R."/>
            <person name="Thomas B.C."/>
            <person name="Morowitz M.J."/>
            <person name="Banfield J.F."/>
        </authorList>
    </citation>
    <scope>NUCLEOTIDE SEQUENCE [LARGE SCALE GENOMIC DNA]</scope>
    <source>
        <strain evidence="3">S2_012_000_R3_87</strain>
    </source>
</reference>
<name>A0A2W5AXA8_9CORY</name>
<feature type="region of interest" description="Disordered" evidence="1">
    <location>
        <begin position="1"/>
        <end position="24"/>
    </location>
</feature>
<evidence type="ECO:0000256" key="1">
    <source>
        <dbReference type="SAM" id="MobiDB-lite"/>
    </source>
</evidence>
<dbReference type="Pfam" id="PF24553">
    <property type="entry name" value="Rv0428c_C"/>
    <property type="match status" value="1"/>
</dbReference>
<protein>
    <submittedName>
        <fullName evidence="3">GNAT family N-acetyltransferase</fullName>
    </submittedName>
</protein>
<gene>
    <name evidence="3" type="ORF">DI609_13875</name>
</gene>
<dbReference type="InterPro" id="IPR056935">
    <property type="entry name" value="Rv0428c-like_C"/>
</dbReference>
<feature type="compositionally biased region" description="Low complexity" evidence="1">
    <location>
        <begin position="1"/>
        <end position="19"/>
    </location>
</feature>
<keyword evidence="3" id="KW-0808">Transferase</keyword>
<comment type="caution">
    <text evidence="3">The sequence shown here is derived from an EMBL/GenBank/DDBJ whole genome shotgun (WGS) entry which is preliminary data.</text>
</comment>
<dbReference type="CDD" id="cd04301">
    <property type="entry name" value="NAT_SF"/>
    <property type="match status" value="1"/>
</dbReference>
<dbReference type="AlphaFoldDB" id="A0A2W5AXA8"/>